<keyword evidence="2" id="KW-0812">Transmembrane</keyword>
<feature type="transmembrane region" description="Helical" evidence="2">
    <location>
        <begin position="184"/>
        <end position="210"/>
    </location>
</feature>
<evidence type="ECO:0000313" key="5">
    <source>
        <dbReference type="Proteomes" id="UP000054567"/>
    </source>
</evidence>
<sequence length="226" mass="24777">MKFSVLVLFVFASLVFAQDEWDDFYNNFATDLTPLLALFGEQVTKQFLSESTSLLDNVIFAAAPLGILTAIVSVIRVCGSPSLRAFIGRAQEGRGIAEVELCSSTSNDNNGAFYDSSGSPSKAHLFPSREYFQQKKLEAVGGREVDDGDTQNFTDEDPLEKEESPSFAPNPNLSLNIGIKKPPVVWLLAAAFSGCVLQTGVFGFAVWITLLNLKKLRDLYHLGHFL</sequence>
<dbReference type="OrthoDB" id="4195095at2759"/>
<keyword evidence="2" id="KW-1133">Transmembrane helix</keyword>
<evidence type="ECO:0000313" key="4">
    <source>
        <dbReference type="EMBL" id="KMM69650.1"/>
    </source>
</evidence>
<dbReference type="AlphaFoldDB" id="A0A0J6FJU1"/>
<feature type="signal peptide" evidence="3">
    <location>
        <begin position="1"/>
        <end position="17"/>
    </location>
</feature>
<evidence type="ECO:0000256" key="1">
    <source>
        <dbReference type="SAM" id="MobiDB-lite"/>
    </source>
</evidence>
<feature type="compositionally biased region" description="Acidic residues" evidence="1">
    <location>
        <begin position="146"/>
        <end position="160"/>
    </location>
</feature>
<proteinExistence type="predicted"/>
<dbReference type="VEuPathDB" id="FungiDB:CPAG_05964"/>
<reference evidence="5" key="3">
    <citation type="journal article" date="2010" name="Genome Res.">
        <title>Population genomic sequencing of Coccidioides fungi reveals recent hybridization and transposon control.</title>
        <authorList>
            <person name="Neafsey D.E."/>
            <person name="Barker B.M."/>
            <person name="Sharpton T.J."/>
            <person name="Stajich J.E."/>
            <person name="Park D.J."/>
            <person name="Whiston E."/>
            <person name="Hung C.-Y."/>
            <person name="McMahan C."/>
            <person name="White J."/>
            <person name="Sykes S."/>
            <person name="Heiman D."/>
            <person name="Young S."/>
            <person name="Zeng Q."/>
            <person name="Abouelleil A."/>
            <person name="Aftuck L."/>
            <person name="Bessette D."/>
            <person name="Brown A."/>
            <person name="FitzGerald M."/>
            <person name="Lui A."/>
            <person name="Macdonald J.P."/>
            <person name="Priest M."/>
            <person name="Orbach M.J."/>
            <person name="Galgiani J.N."/>
            <person name="Kirkland T.N."/>
            <person name="Cole G.T."/>
            <person name="Birren B.W."/>
            <person name="Henn M.R."/>
            <person name="Taylor J.W."/>
            <person name="Rounsley S.D."/>
        </authorList>
    </citation>
    <scope>NUCLEOTIDE SEQUENCE [LARGE SCALE GENOMIC DNA]</scope>
    <source>
        <strain evidence="5">RMSCC 3488</strain>
    </source>
</reference>
<name>A0A0J6FJU1_COCPO</name>
<gene>
    <name evidence="4" type="ORF">CPAG_05964</name>
</gene>
<evidence type="ECO:0000256" key="3">
    <source>
        <dbReference type="SAM" id="SignalP"/>
    </source>
</evidence>
<organism evidence="4 5">
    <name type="scientific">Coccidioides posadasii RMSCC 3488</name>
    <dbReference type="NCBI Taxonomy" id="454284"/>
    <lineage>
        <taxon>Eukaryota</taxon>
        <taxon>Fungi</taxon>
        <taxon>Dikarya</taxon>
        <taxon>Ascomycota</taxon>
        <taxon>Pezizomycotina</taxon>
        <taxon>Eurotiomycetes</taxon>
        <taxon>Eurotiomycetidae</taxon>
        <taxon>Onygenales</taxon>
        <taxon>Onygenaceae</taxon>
        <taxon>Coccidioides</taxon>
    </lineage>
</organism>
<feature type="region of interest" description="Disordered" evidence="1">
    <location>
        <begin position="143"/>
        <end position="168"/>
    </location>
</feature>
<dbReference type="Proteomes" id="UP000054567">
    <property type="component" value="Unassembled WGS sequence"/>
</dbReference>
<evidence type="ECO:0000256" key="2">
    <source>
        <dbReference type="SAM" id="Phobius"/>
    </source>
</evidence>
<protein>
    <submittedName>
        <fullName evidence="4">Uncharacterized protein</fullName>
    </submittedName>
</protein>
<reference evidence="5" key="2">
    <citation type="journal article" date="2009" name="Genome Res.">
        <title>Comparative genomic analyses of the human fungal pathogens Coccidioides and their relatives.</title>
        <authorList>
            <person name="Sharpton T.J."/>
            <person name="Stajich J.E."/>
            <person name="Rounsley S.D."/>
            <person name="Gardner M.J."/>
            <person name="Wortman J.R."/>
            <person name="Jordar V.S."/>
            <person name="Maiti R."/>
            <person name="Kodira C.D."/>
            <person name="Neafsey D.E."/>
            <person name="Zeng Q."/>
            <person name="Hung C.-Y."/>
            <person name="McMahan C."/>
            <person name="Muszewska A."/>
            <person name="Grynberg M."/>
            <person name="Mandel M.A."/>
            <person name="Kellner E.M."/>
            <person name="Barker B.M."/>
            <person name="Galgiani J.N."/>
            <person name="Orbach M.J."/>
            <person name="Kirkland T.N."/>
            <person name="Cole G.T."/>
            <person name="Henn M.R."/>
            <person name="Birren B.W."/>
            <person name="Taylor J.W."/>
        </authorList>
    </citation>
    <scope>NUCLEOTIDE SEQUENCE [LARGE SCALE GENOMIC DNA]</scope>
    <source>
        <strain evidence="5">RMSCC 3488</strain>
    </source>
</reference>
<feature type="chain" id="PRO_5005270988" evidence="3">
    <location>
        <begin position="18"/>
        <end position="226"/>
    </location>
</feature>
<keyword evidence="2" id="KW-0472">Membrane</keyword>
<dbReference type="EMBL" id="DS268111">
    <property type="protein sequence ID" value="KMM69650.1"/>
    <property type="molecule type" value="Genomic_DNA"/>
</dbReference>
<feature type="transmembrane region" description="Helical" evidence="2">
    <location>
        <begin position="58"/>
        <end position="79"/>
    </location>
</feature>
<keyword evidence="3" id="KW-0732">Signal</keyword>
<accession>A0A0J6FJU1</accession>
<reference evidence="4 5" key="1">
    <citation type="submission" date="2007-06" db="EMBL/GenBank/DDBJ databases">
        <title>The Genome Sequence of Coccidioides posadasii RMSCC_3488.</title>
        <authorList>
            <consortium name="Coccidioides Genome Resources Consortium"/>
            <consortium name="The Broad Institute Genome Sequencing Platform"/>
            <person name="Henn M.R."/>
            <person name="Sykes S."/>
            <person name="Young S."/>
            <person name="Jaffe D."/>
            <person name="Berlin A."/>
            <person name="Alvarez P."/>
            <person name="Butler J."/>
            <person name="Gnerre S."/>
            <person name="Grabherr M."/>
            <person name="Mauceli E."/>
            <person name="Brockman W."/>
            <person name="Kodira C."/>
            <person name="Alvarado L."/>
            <person name="Zeng Q."/>
            <person name="Crawford M."/>
            <person name="Antoine C."/>
            <person name="Devon K."/>
            <person name="Galgiani J."/>
            <person name="Orsborn K."/>
            <person name="Lewis M.L."/>
            <person name="Nusbaum C."/>
            <person name="Galagan J."/>
            <person name="Birren B."/>
        </authorList>
    </citation>
    <scope>NUCLEOTIDE SEQUENCE [LARGE SCALE GENOMIC DNA]</scope>
    <source>
        <strain evidence="4 5">RMSCC 3488</strain>
    </source>
</reference>